<dbReference type="EMBL" id="BKZQ01000013">
    <property type="protein sequence ID" value="GER69993.1"/>
    <property type="molecule type" value="Genomic_DNA"/>
</dbReference>
<dbReference type="AlphaFoldDB" id="A0A5J4JD94"/>
<dbReference type="RefSeq" id="WP_151705924.1">
    <property type="nucleotide sequence ID" value="NZ_BKZQ01000013.1"/>
</dbReference>
<proteinExistence type="predicted"/>
<dbReference type="Gene3D" id="3.30.470.20">
    <property type="entry name" value="ATP-grasp fold, B domain"/>
    <property type="match status" value="1"/>
</dbReference>
<keyword evidence="2" id="KW-1185">Reference proteome</keyword>
<dbReference type="Pfam" id="PF14398">
    <property type="entry name" value="ATPgrasp_YheCD"/>
    <property type="match status" value="1"/>
</dbReference>
<evidence type="ECO:0000313" key="2">
    <source>
        <dbReference type="Proteomes" id="UP000391919"/>
    </source>
</evidence>
<gene>
    <name evidence="1" type="primary">yheC</name>
    <name evidence="1" type="ORF">BpJC7_12960</name>
</gene>
<comment type="caution">
    <text evidence="1">The sequence shown here is derived from an EMBL/GenBank/DDBJ whole genome shotgun (WGS) entry which is preliminary data.</text>
</comment>
<name>A0A5J4JD94_9BACI</name>
<dbReference type="SUPFAM" id="SSF56059">
    <property type="entry name" value="Glutathione synthetase ATP-binding domain-like"/>
    <property type="match status" value="1"/>
</dbReference>
<reference evidence="1 2" key="1">
    <citation type="submission" date="2019-09" db="EMBL/GenBank/DDBJ databases">
        <title>Draft genome sequence of Bacillus sp. JC-7.</title>
        <authorList>
            <person name="Tanaka N."/>
            <person name="Shiwa Y."/>
            <person name="Fujita N."/>
            <person name="Tanasupawat S."/>
        </authorList>
    </citation>
    <scope>NUCLEOTIDE SEQUENCE [LARGE SCALE GENOMIC DNA]</scope>
    <source>
        <strain evidence="1 2">JC-7</strain>
    </source>
</reference>
<evidence type="ECO:0000313" key="1">
    <source>
        <dbReference type="EMBL" id="GER69993.1"/>
    </source>
</evidence>
<protein>
    <submittedName>
        <fullName evidence="1">Endospore coat-associated protein YheC</fullName>
    </submittedName>
</protein>
<dbReference type="Proteomes" id="UP000391919">
    <property type="component" value="Unassembled WGS sequence"/>
</dbReference>
<organism evidence="1 2">
    <name type="scientific">Weizmannia acidilactici</name>
    <dbReference type="NCBI Taxonomy" id="2607726"/>
    <lineage>
        <taxon>Bacteria</taxon>
        <taxon>Bacillati</taxon>
        <taxon>Bacillota</taxon>
        <taxon>Bacilli</taxon>
        <taxon>Bacillales</taxon>
        <taxon>Bacillaceae</taxon>
        <taxon>Heyndrickxia</taxon>
    </lineage>
</organism>
<sequence length="369" mass="41913">MPDKLGILTLDPAGQQDYFEQIAQYSQKYDVELYLFSPLEVIPGTQMAKGLKFNAPDGEWKEGAFPIPDCLYDRCFYGEDQFSKDAKKIVSWLKERMDITFLGYGLPNKGILYDRLKFDSRISPYLPETVKATGSDDVLRELNKYLSVILKPANGAHGYAVYSLEKRNDAITVKTTKNGNLVSKDFISLDTFESWLLTLLSKHNFLIQAKLGNTDQKNRPFDLRVFLQKDRNGHWREVARGIRTGVENGILTNMSAGAEVSTFETWQRQTPYFNHAYIEQEIADLMKQLPLALEEAFHPLFELGVDIIIAHDQSIWILDINSKPGRKMIGLLYPEKLGQMYEAPLAYCRFLQETAIGKEGSSQTAPAGK</sequence>
<dbReference type="InterPro" id="IPR026838">
    <property type="entry name" value="YheC/D"/>
</dbReference>
<accession>A0A5J4JD94</accession>